<dbReference type="InterPro" id="IPR044862">
    <property type="entry name" value="Pro_4_hyd_alph_FE2OG_OXY"/>
</dbReference>
<proteinExistence type="predicted"/>
<organism evidence="5 6">
    <name type="scientific">Sandarakinorhabdus cyanobacteriorum</name>
    <dbReference type="NCBI Taxonomy" id="1981098"/>
    <lineage>
        <taxon>Bacteria</taxon>
        <taxon>Pseudomonadati</taxon>
        <taxon>Pseudomonadota</taxon>
        <taxon>Alphaproteobacteria</taxon>
        <taxon>Sphingomonadales</taxon>
        <taxon>Sphingosinicellaceae</taxon>
        <taxon>Sandarakinorhabdus</taxon>
    </lineage>
</organism>
<reference evidence="5 6" key="1">
    <citation type="submission" date="2017-07" db="EMBL/GenBank/DDBJ databases">
        <title>Sandarakinorhabdus cyanobacteriorum sp. nov., a novel bacterium isolated from cyanobacterial aggregates in a eutrophic lake.</title>
        <authorList>
            <person name="Cai H."/>
        </authorList>
    </citation>
    <scope>NUCLEOTIDE SEQUENCE [LARGE SCALE GENOMIC DNA]</scope>
    <source>
        <strain evidence="5 6">TH057</strain>
    </source>
</reference>
<dbReference type="RefSeq" id="WP_094472605.1">
    <property type="nucleotide sequence ID" value="NZ_NOXT01000071.1"/>
</dbReference>
<dbReference type="GO" id="GO:0005506">
    <property type="term" value="F:iron ion binding"/>
    <property type="evidence" value="ECO:0007669"/>
    <property type="project" value="InterPro"/>
</dbReference>
<evidence type="ECO:0000256" key="3">
    <source>
        <dbReference type="ARBA" id="ARBA00023002"/>
    </source>
</evidence>
<accession>A0A255YXY0</accession>
<feature type="domain" description="Prolyl 4-hydroxylase alpha subunit" evidence="4">
    <location>
        <begin position="90"/>
        <end position="282"/>
    </location>
</feature>
<dbReference type="OrthoDB" id="9783171at2"/>
<dbReference type="GO" id="GO:0051213">
    <property type="term" value="F:dioxygenase activity"/>
    <property type="evidence" value="ECO:0007669"/>
    <property type="project" value="UniProtKB-KW"/>
</dbReference>
<keyword evidence="6" id="KW-1185">Reference proteome</keyword>
<dbReference type="SMART" id="SM00702">
    <property type="entry name" value="P4Hc"/>
    <property type="match status" value="1"/>
</dbReference>
<name>A0A255YXY0_9SPHN</name>
<dbReference type="EMBL" id="NOXT01000071">
    <property type="protein sequence ID" value="OYQ34029.1"/>
    <property type="molecule type" value="Genomic_DNA"/>
</dbReference>
<dbReference type="Proteomes" id="UP000216991">
    <property type="component" value="Unassembled WGS sequence"/>
</dbReference>
<comment type="cofactor">
    <cofactor evidence="1">
        <name>L-ascorbate</name>
        <dbReference type="ChEBI" id="CHEBI:38290"/>
    </cofactor>
</comment>
<protein>
    <recommendedName>
        <fullName evidence="4">Prolyl 4-hydroxylase alpha subunit domain-containing protein</fullName>
    </recommendedName>
</protein>
<evidence type="ECO:0000313" key="5">
    <source>
        <dbReference type="EMBL" id="OYQ34029.1"/>
    </source>
</evidence>
<comment type="caution">
    <text evidence="5">The sequence shown here is derived from an EMBL/GenBank/DDBJ whole genome shotgun (WGS) entry which is preliminary data.</text>
</comment>
<keyword evidence="2" id="KW-0223">Dioxygenase</keyword>
<keyword evidence="3" id="KW-0560">Oxidoreductase</keyword>
<dbReference type="GO" id="GO:0031418">
    <property type="term" value="F:L-ascorbic acid binding"/>
    <property type="evidence" value="ECO:0007669"/>
    <property type="project" value="InterPro"/>
</dbReference>
<evidence type="ECO:0000313" key="6">
    <source>
        <dbReference type="Proteomes" id="UP000216991"/>
    </source>
</evidence>
<evidence type="ECO:0000256" key="2">
    <source>
        <dbReference type="ARBA" id="ARBA00022964"/>
    </source>
</evidence>
<evidence type="ECO:0000256" key="1">
    <source>
        <dbReference type="ARBA" id="ARBA00001961"/>
    </source>
</evidence>
<dbReference type="Pfam" id="PF13640">
    <property type="entry name" value="2OG-FeII_Oxy_3"/>
    <property type="match status" value="1"/>
</dbReference>
<dbReference type="InterPro" id="IPR006620">
    <property type="entry name" value="Pro_4_hyd_alph"/>
</dbReference>
<sequence>MATAAQLPADDQGFLLNVSRADVVQAPFPHVISDAILPADLFARLKADFPDASVFAGQAETHGNTGSRTGQGFDIYRGDASYAALMARSEAWREFDAFINSRAFVDQFLALFGPDLEAMGCSADIAASHYDRSYEEPRELMTEHATIKDRVDGALHKLTRGLKSGRTVELFSRLDIRRAMGGYAKPPHCDRPNRLCSLIVYFTDAEAVGLEGGELMIYRHRQDKPISRYERHPAEQDVEIVAKLKAKPNLGVFFPCSNNSYHGVTAVTTKGIPRDFLYINISAKVSNVW</sequence>
<dbReference type="AlphaFoldDB" id="A0A255YXY0"/>
<dbReference type="Gene3D" id="2.60.120.620">
    <property type="entry name" value="q2cbj1_9rhob like domain"/>
    <property type="match status" value="1"/>
</dbReference>
<gene>
    <name evidence="5" type="ORF">CHU93_02445</name>
</gene>
<evidence type="ECO:0000259" key="4">
    <source>
        <dbReference type="SMART" id="SM00702"/>
    </source>
</evidence>
<dbReference type="GO" id="GO:0016705">
    <property type="term" value="F:oxidoreductase activity, acting on paired donors, with incorporation or reduction of molecular oxygen"/>
    <property type="evidence" value="ECO:0007669"/>
    <property type="project" value="InterPro"/>
</dbReference>